<evidence type="ECO:0000313" key="1">
    <source>
        <dbReference type="EMBL" id="KAI8560955.1"/>
    </source>
</evidence>
<protein>
    <submittedName>
        <fullName evidence="1">Uncharacterized protein</fullName>
    </submittedName>
</protein>
<dbReference type="Proteomes" id="UP001062846">
    <property type="component" value="Chromosome 4"/>
</dbReference>
<organism evidence="1 2">
    <name type="scientific">Rhododendron molle</name>
    <name type="common">Chinese azalea</name>
    <name type="synonym">Azalea mollis</name>
    <dbReference type="NCBI Taxonomy" id="49168"/>
    <lineage>
        <taxon>Eukaryota</taxon>
        <taxon>Viridiplantae</taxon>
        <taxon>Streptophyta</taxon>
        <taxon>Embryophyta</taxon>
        <taxon>Tracheophyta</taxon>
        <taxon>Spermatophyta</taxon>
        <taxon>Magnoliopsida</taxon>
        <taxon>eudicotyledons</taxon>
        <taxon>Gunneridae</taxon>
        <taxon>Pentapetalae</taxon>
        <taxon>asterids</taxon>
        <taxon>Ericales</taxon>
        <taxon>Ericaceae</taxon>
        <taxon>Ericoideae</taxon>
        <taxon>Rhodoreae</taxon>
        <taxon>Rhododendron</taxon>
    </lineage>
</organism>
<proteinExistence type="predicted"/>
<accession>A0ACC0P655</accession>
<evidence type="ECO:0000313" key="2">
    <source>
        <dbReference type="Proteomes" id="UP001062846"/>
    </source>
</evidence>
<comment type="caution">
    <text evidence="1">The sequence shown here is derived from an EMBL/GenBank/DDBJ whole genome shotgun (WGS) entry which is preliminary data.</text>
</comment>
<dbReference type="EMBL" id="CM046391">
    <property type="protein sequence ID" value="KAI8560955.1"/>
    <property type="molecule type" value="Genomic_DNA"/>
</dbReference>
<sequence length="381" mass="43798">MEKEAIPAEMIVGEILWRLPVKPLARFRSVCKAWNSIISSDPKFAILQLKNSSTVRTCVDRQRVMLWHGLDCSYAFFLEKKNSIFSIQKIDTSPIKVNKASSSSYSIVASCDGLVCVLQQIINEVALVSNSITFWNPLTRETKRVFDPPTFPPSTNWFNYGLGYDSSTDDYKLVQINIGFEKNETGLFQPNKVGVFSLRTNSWRQIQDFPTTKICSLKPGVFINGALHWTCFFKDSADYHFKVVSFCLEKEKYTLLDITAIDFMLRNFLVGIQVLGDKLAVYYPSNENRSYHLLFNNLYDNSESWTEHTVTLPYGDFFFPLYLLEDGGEVLFQVRKGQFGVYRLRYCTFERLHIRGQPKTFQALTFSESLISPNTYKGAKI</sequence>
<reference evidence="1" key="1">
    <citation type="submission" date="2022-02" db="EMBL/GenBank/DDBJ databases">
        <title>Plant Genome Project.</title>
        <authorList>
            <person name="Zhang R.-G."/>
        </authorList>
    </citation>
    <scope>NUCLEOTIDE SEQUENCE</scope>
    <source>
        <strain evidence="1">AT1</strain>
    </source>
</reference>
<gene>
    <name evidence="1" type="ORF">RHMOL_Rhmol04G0296700</name>
</gene>
<name>A0ACC0P655_RHOML</name>
<keyword evidence="2" id="KW-1185">Reference proteome</keyword>